<dbReference type="STRING" id="1121393.SAMN02745216_01923"/>
<keyword evidence="1" id="KW-0479">Metal-binding</keyword>
<accession>A0A1M6KKE7</accession>
<dbReference type="EMBL" id="FQZU01000009">
    <property type="protein sequence ID" value="SHJ59399.1"/>
    <property type="molecule type" value="Genomic_DNA"/>
</dbReference>
<dbReference type="PROSITE" id="PS00198">
    <property type="entry name" value="4FE4S_FER_1"/>
    <property type="match status" value="1"/>
</dbReference>
<dbReference type="OrthoDB" id="5422346at2"/>
<dbReference type="Pfam" id="PF13187">
    <property type="entry name" value="Fer4_9"/>
    <property type="match status" value="1"/>
</dbReference>
<evidence type="ECO:0000313" key="5">
    <source>
        <dbReference type="EMBL" id="SHJ59399.1"/>
    </source>
</evidence>
<feature type="domain" description="4Fe-4S ferredoxin-type" evidence="4">
    <location>
        <begin position="247"/>
        <end position="275"/>
    </location>
</feature>
<evidence type="ECO:0000313" key="6">
    <source>
        <dbReference type="Proteomes" id="UP000183994"/>
    </source>
</evidence>
<dbReference type="Proteomes" id="UP000183994">
    <property type="component" value="Unassembled WGS sequence"/>
</dbReference>
<evidence type="ECO:0000256" key="2">
    <source>
        <dbReference type="ARBA" id="ARBA00023004"/>
    </source>
</evidence>
<evidence type="ECO:0000256" key="1">
    <source>
        <dbReference type="ARBA" id="ARBA00022723"/>
    </source>
</evidence>
<feature type="domain" description="4Fe-4S ferredoxin-type" evidence="4">
    <location>
        <begin position="276"/>
        <end position="305"/>
    </location>
</feature>
<protein>
    <submittedName>
        <fullName evidence="5">4Fe-4S dicluster domain-containing protein</fullName>
    </submittedName>
</protein>
<dbReference type="SUPFAM" id="SSF54862">
    <property type="entry name" value="4Fe-4S ferredoxins"/>
    <property type="match status" value="1"/>
</dbReference>
<evidence type="ECO:0000256" key="3">
    <source>
        <dbReference type="ARBA" id="ARBA00023014"/>
    </source>
</evidence>
<dbReference type="InterPro" id="IPR017896">
    <property type="entry name" value="4Fe4S_Fe-S-bd"/>
</dbReference>
<reference evidence="6" key="1">
    <citation type="submission" date="2016-11" db="EMBL/GenBank/DDBJ databases">
        <authorList>
            <person name="Varghese N."/>
            <person name="Submissions S."/>
        </authorList>
    </citation>
    <scope>NUCLEOTIDE SEQUENCE [LARGE SCALE GENOMIC DNA]</scope>
    <source>
        <strain evidence="6">DSM 16219</strain>
    </source>
</reference>
<keyword evidence="2" id="KW-0408">Iron</keyword>
<dbReference type="GO" id="GO:0046872">
    <property type="term" value="F:metal ion binding"/>
    <property type="evidence" value="ECO:0007669"/>
    <property type="project" value="UniProtKB-KW"/>
</dbReference>
<dbReference type="InterPro" id="IPR017900">
    <property type="entry name" value="4Fe4S_Fe_S_CS"/>
</dbReference>
<dbReference type="PROSITE" id="PS51379">
    <property type="entry name" value="4FE4S_FER_2"/>
    <property type="match status" value="2"/>
</dbReference>
<gene>
    <name evidence="5" type="ORF">SAMN02745216_01923</name>
</gene>
<proteinExistence type="predicted"/>
<dbReference type="Gene3D" id="3.30.70.20">
    <property type="match status" value="1"/>
</dbReference>
<dbReference type="AlphaFoldDB" id="A0A1M6KKE7"/>
<keyword evidence="6" id="KW-1185">Reference proteome</keyword>
<organism evidence="5 6">
    <name type="scientific">Desulfatibacillum alkenivorans DSM 16219</name>
    <dbReference type="NCBI Taxonomy" id="1121393"/>
    <lineage>
        <taxon>Bacteria</taxon>
        <taxon>Pseudomonadati</taxon>
        <taxon>Thermodesulfobacteriota</taxon>
        <taxon>Desulfobacteria</taxon>
        <taxon>Desulfobacterales</taxon>
        <taxon>Desulfatibacillaceae</taxon>
        <taxon>Desulfatibacillum</taxon>
    </lineage>
</organism>
<keyword evidence="3" id="KW-0411">Iron-sulfur</keyword>
<evidence type="ECO:0000259" key="4">
    <source>
        <dbReference type="PROSITE" id="PS51379"/>
    </source>
</evidence>
<dbReference type="RefSeq" id="WP_073475267.1">
    <property type="nucleotide sequence ID" value="NZ_FQZU01000009.1"/>
</dbReference>
<sequence length="320" mass="36015">MEAAKLGAKAGKAKEEYTGRPGDFWRMHGWRRPLHFLHAVIYYGNTRRYVHVLTVVLTYVMKRSPIFLNNSAAYKWLLNWLPRRYHGKVLTHEHAAQILTLNQDVHVQPDQAKRVLTYDMVNQIVLKNPNSVAVGDCACRVRRENPCTPYHVCMFVGEPFATYAVQHGREKLNIHYVTQEEALAVLQQAHEAGYVHNAFFKDAAGDRLFAICNCCLCCCGGMQAQSWFRDFFQGDNPELKMLESSGYVAVHDPDKCQGCGQCVEACGFLAVKMEDGRPVVEPDRCLGCGICADKCPSGAIVLNRDYSKPEPLDLSALETI</sequence>
<name>A0A1M6KKE7_9BACT</name>
<dbReference type="GO" id="GO:0051536">
    <property type="term" value="F:iron-sulfur cluster binding"/>
    <property type="evidence" value="ECO:0007669"/>
    <property type="project" value="UniProtKB-KW"/>
</dbReference>